<organism evidence="1 2">
    <name type="scientific">Streptomyces cellulosae</name>
    <dbReference type="NCBI Taxonomy" id="1968"/>
    <lineage>
        <taxon>Bacteria</taxon>
        <taxon>Bacillati</taxon>
        <taxon>Actinomycetota</taxon>
        <taxon>Actinomycetes</taxon>
        <taxon>Kitasatosporales</taxon>
        <taxon>Streptomycetaceae</taxon>
        <taxon>Streptomyces</taxon>
    </lineage>
</organism>
<proteinExistence type="predicted"/>
<sequence length="106" mass="11170">MISSERRAKIKEAREAMAEQAAALVADESVVVRDIGTTTALIARRLRGRPATDRVVPFASEAESPGTGSLRLCSLSDIDVLITTGGADPRALRRQAGGQVLVARLG</sequence>
<reference evidence="1 2" key="1">
    <citation type="submission" date="2024-10" db="EMBL/GenBank/DDBJ databases">
        <title>The Natural Products Discovery Center: Release of the First 8490 Sequenced Strains for Exploring Actinobacteria Biosynthetic Diversity.</title>
        <authorList>
            <person name="Kalkreuter E."/>
            <person name="Kautsar S.A."/>
            <person name="Yang D."/>
            <person name="Bader C.D."/>
            <person name="Teijaro C.N."/>
            <person name="Fluegel L."/>
            <person name="Davis C.M."/>
            <person name="Simpson J.R."/>
            <person name="Lauterbach L."/>
            <person name="Steele A.D."/>
            <person name="Gui C."/>
            <person name="Meng S."/>
            <person name="Li G."/>
            <person name="Viehrig K."/>
            <person name="Ye F."/>
            <person name="Su P."/>
            <person name="Kiefer A.F."/>
            <person name="Nichols A."/>
            <person name="Cepeda A.J."/>
            <person name="Yan W."/>
            <person name="Fan B."/>
            <person name="Jiang Y."/>
            <person name="Adhikari A."/>
            <person name="Zheng C.-J."/>
            <person name="Schuster L."/>
            <person name="Cowan T.M."/>
            <person name="Smanski M.J."/>
            <person name="Chevrette M.G."/>
            <person name="De Carvalho L.P.S."/>
            <person name="Shen B."/>
        </authorList>
    </citation>
    <scope>NUCLEOTIDE SEQUENCE [LARGE SCALE GENOMIC DNA]</scope>
    <source>
        <strain evidence="1 2">NPDC051599</strain>
    </source>
</reference>
<comment type="caution">
    <text evidence="1">The sequence shown here is derived from an EMBL/GenBank/DDBJ whole genome shotgun (WGS) entry which is preliminary data.</text>
</comment>
<keyword evidence="2" id="KW-1185">Reference proteome</keyword>
<name>A0ABW7XUC7_STRCE</name>
<evidence type="ECO:0000313" key="1">
    <source>
        <dbReference type="EMBL" id="MFI5673687.1"/>
    </source>
</evidence>
<gene>
    <name evidence="1" type="ORF">ACIA8P_03325</name>
</gene>
<protein>
    <recommendedName>
        <fullName evidence="3">DeoR C-terminal sensor domain-containing protein</fullName>
    </recommendedName>
</protein>
<dbReference type="InterPro" id="IPR037171">
    <property type="entry name" value="NagB/RpiA_transferase-like"/>
</dbReference>
<dbReference type="SUPFAM" id="SSF100950">
    <property type="entry name" value="NagB/RpiA/CoA transferase-like"/>
    <property type="match status" value="1"/>
</dbReference>
<evidence type="ECO:0000313" key="2">
    <source>
        <dbReference type="Proteomes" id="UP001612415"/>
    </source>
</evidence>
<dbReference type="EMBL" id="JBITDC010000001">
    <property type="protein sequence ID" value="MFI5673687.1"/>
    <property type="molecule type" value="Genomic_DNA"/>
</dbReference>
<accession>A0ABW7XUC7</accession>
<evidence type="ECO:0008006" key="3">
    <source>
        <dbReference type="Google" id="ProtNLM"/>
    </source>
</evidence>
<dbReference type="Proteomes" id="UP001612415">
    <property type="component" value="Unassembled WGS sequence"/>
</dbReference>
<dbReference type="RefSeq" id="WP_398654675.1">
    <property type="nucleotide sequence ID" value="NZ_JBITDC010000001.1"/>
</dbReference>